<gene>
    <name evidence="8" type="ORF">SteCoe_15662</name>
</gene>
<keyword evidence="2" id="KW-0808">Transferase</keyword>
<dbReference type="InterPro" id="IPR011009">
    <property type="entry name" value="Kinase-like_dom_sf"/>
</dbReference>
<dbReference type="GO" id="GO:0004691">
    <property type="term" value="F:cAMP-dependent protein kinase activity"/>
    <property type="evidence" value="ECO:0007669"/>
    <property type="project" value="TreeGrafter"/>
</dbReference>
<keyword evidence="3" id="KW-0547">Nucleotide-binding</keyword>
<evidence type="ECO:0000313" key="9">
    <source>
        <dbReference type="Proteomes" id="UP000187209"/>
    </source>
</evidence>
<dbReference type="PANTHER" id="PTHR24353:SF37">
    <property type="entry name" value="CAMP-DEPENDENT PROTEIN KINASE CATALYTIC SUBUNIT PRKX"/>
    <property type="match status" value="1"/>
</dbReference>
<feature type="domain" description="AGC-kinase C-terminal" evidence="7">
    <location>
        <begin position="268"/>
        <end position="319"/>
    </location>
</feature>
<dbReference type="GO" id="GO:0005524">
    <property type="term" value="F:ATP binding"/>
    <property type="evidence" value="ECO:0007669"/>
    <property type="project" value="UniProtKB-KW"/>
</dbReference>
<dbReference type="OrthoDB" id="63267at2759"/>
<sequence length="319" mass="36839">MHSSINHKVSYNLEDFKLMRVIYNGSLGVIKIALHEPSETPVVLKIISKYTVVSRSKTEFVMRERNILKQIKSPFIVRLLGTFQDIEHLYMVEEFLQGGDLFRLLKNMRTFPLDLARFYTAEIVCAINHLHCRGVIYRGLKPENLALDQEGHIRLVDFGMSKRLKDEEKTYTLCGTPDYLPPEIILATGHNESADWWTVGIFLFEIITGKPPFIDKTPVGLYEKILNSSINFTKITDPVAENLLTKLLVKNPIERINAFDLKKHEFFSQYEWRFVEKKKITPPYVPEITSSLDSSNFPFVECTQATQPFVENVDLFPGF</sequence>
<accession>A0A1R2C304</accession>
<evidence type="ECO:0000256" key="4">
    <source>
        <dbReference type="ARBA" id="ARBA00022777"/>
    </source>
</evidence>
<evidence type="ECO:0000256" key="1">
    <source>
        <dbReference type="ARBA" id="ARBA00022527"/>
    </source>
</evidence>
<evidence type="ECO:0000256" key="2">
    <source>
        <dbReference type="ARBA" id="ARBA00022679"/>
    </source>
</evidence>
<dbReference type="PROSITE" id="PS50011">
    <property type="entry name" value="PROTEIN_KINASE_DOM"/>
    <property type="match status" value="1"/>
</dbReference>
<dbReference type="InterPro" id="IPR000719">
    <property type="entry name" value="Prot_kinase_dom"/>
</dbReference>
<dbReference type="PROSITE" id="PS51285">
    <property type="entry name" value="AGC_KINASE_CTER"/>
    <property type="match status" value="1"/>
</dbReference>
<dbReference type="Gene3D" id="1.10.510.10">
    <property type="entry name" value="Transferase(Phosphotransferase) domain 1"/>
    <property type="match status" value="1"/>
</dbReference>
<keyword evidence="9" id="KW-1185">Reference proteome</keyword>
<keyword evidence="4" id="KW-0418">Kinase</keyword>
<reference evidence="8 9" key="1">
    <citation type="submission" date="2016-11" db="EMBL/GenBank/DDBJ databases">
        <title>The macronuclear genome of Stentor coeruleus: a giant cell with tiny introns.</title>
        <authorList>
            <person name="Slabodnick M."/>
            <person name="Ruby J.G."/>
            <person name="Reiff S.B."/>
            <person name="Swart E.C."/>
            <person name="Gosai S."/>
            <person name="Prabakaran S."/>
            <person name="Witkowska E."/>
            <person name="Larue G.E."/>
            <person name="Fisher S."/>
            <person name="Freeman R.M."/>
            <person name="Gunawardena J."/>
            <person name="Chu W."/>
            <person name="Stover N.A."/>
            <person name="Gregory B.D."/>
            <person name="Nowacki M."/>
            <person name="Derisi J."/>
            <person name="Roy S.W."/>
            <person name="Marshall W.F."/>
            <person name="Sood P."/>
        </authorList>
    </citation>
    <scope>NUCLEOTIDE SEQUENCE [LARGE SCALE GENOMIC DNA]</scope>
    <source>
        <strain evidence="8">WM001</strain>
    </source>
</reference>
<organism evidence="8 9">
    <name type="scientific">Stentor coeruleus</name>
    <dbReference type="NCBI Taxonomy" id="5963"/>
    <lineage>
        <taxon>Eukaryota</taxon>
        <taxon>Sar</taxon>
        <taxon>Alveolata</taxon>
        <taxon>Ciliophora</taxon>
        <taxon>Postciliodesmatophora</taxon>
        <taxon>Heterotrichea</taxon>
        <taxon>Heterotrichida</taxon>
        <taxon>Stentoridae</taxon>
        <taxon>Stentor</taxon>
    </lineage>
</organism>
<keyword evidence="1" id="KW-0723">Serine/threonine-protein kinase</keyword>
<evidence type="ECO:0008006" key="10">
    <source>
        <dbReference type="Google" id="ProtNLM"/>
    </source>
</evidence>
<dbReference type="PANTHER" id="PTHR24353">
    <property type="entry name" value="CYCLIC NUCLEOTIDE-DEPENDENT PROTEIN KINASE"/>
    <property type="match status" value="1"/>
</dbReference>
<evidence type="ECO:0000256" key="5">
    <source>
        <dbReference type="ARBA" id="ARBA00022840"/>
    </source>
</evidence>
<proteinExistence type="predicted"/>
<evidence type="ECO:0000256" key="3">
    <source>
        <dbReference type="ARBA" id="ARBA00022741"/>
    </source>
</evidence>
<protein>
    <recommendedName>
        <fullName evidence="10">Protein kinase domain-containing protein</fullName>
    </recommendedName>
</protein>
<dbReference type="InterPro" id="IPR000961">
    <property type="entry name" value="AGC-kinase_C"/>
</dbReference>
<dbReference type="AlphaFoldDB" id="A0A1R2C304"/>
<dbReference type="GO" id="GO:0005952">
    <property type="term" value="C:cAMP-dependent protein kinase complex"/>
    <property type="evidence" value="ECO:0007669"/>
    <property type="project" value="TreeGrafter"/>
</dbReference>
<evidence type="ECO:0000259" key="6">
    <source>
        <dbReference type="PROSITE" id="PS50011"/>
    </source>
</evidence>
<evidence type="ECO:0000259" key="7">
    <source>
        <dbReference type="PROSITE" id="PS51285"/>
    </source>
</evidence>
<name>A0A1R2C304_9CILI</name>
<keyword evidence="5" id="KW-0067">ATP-binding</keyword>
<dbReference type="Gene3D" id="3.30.200.20">
    <property type="entry name" value="Phosphorylase Kinase, domain 1"/>
    <property type="match status" value="1"/>
</dbReference>
<dbReference type="SUPFAM" id="SSF56112">
    <property type="entry name" value="Protein kinase-like (PK-like)"/>
    <property type="match status" value="1"/>
</dbReference>
<dbReference type="Pfam" id="PF00069">
    <property type="entry name" value="Pkinase"/>
    <property type="match status" value="1"/>
</dbReference>
<feature type="domain" description="Protein kinase" evidence="6">
    <location>
        <begin position="16"/>
        <end position="267"/>
    </location>
</feature>
<evidence type="ECO:0000313" key="8">
    <source>
        <dbReference type="EMBL" id="OMJ83397.1"/>
    </source>
</evidence>
<dbReference type="EMBL" id="MPUH01000305">
    <property type="protein sequence ID" value="OMJ83397.1"/>
    <property type="molecule type" value="Genomic_DNA"/>
</dbReference>
<comment type="caution">
    <text evidence="8">The sequence shown here is derived from an EMBL/GenBank/DDBJ whole genome shotgun (WGS) entry which is preliminary data.</text>
</comment>
<dbReference type="FunFam" id="1.10.510.10:FF:000008">
    <property type="entry name" value="Non-specific serine/threonine protein kinase"/>
    <property type="match status" value="1"/>
</dbReference>
<dbReference type="Proteomes" id="UP000187209">
    <property type="component" value="Unassembled WGS sequence"/>
</dbReference>